<proteinExistence type="predicted"/>
<dbReference type="EMBL" id="FNJC01000004">
    <property type="protein sequence ID" value="SDP39805.1"/>
    <property type="molecule type" value="Genomic_DNA"/>
</dbReference>
<dbReference type="Proteomes" id="UP000198795">
    <property type="component" value="Unassembled WGS sequence"/>
</dbReference>
<dbReference type="Pfam" id="PF10073">
    <property type="entry name" value="GapR_DNA-bd"/>
    <property type="match status" value="1"/>
</dbReference>
<dbReference type="InterPro" id="IPR046367">
    <property type="entry name" value="GapR-like_DNA-bd"/>
</dbReference>
<accession>A0A1H0SDR2</accession>
<name>A0A1H0SDR2_9HYPH</name>
<reference evidence="4 5" key="1">
    <citation type="submission" date="2016-10" db="EMBL/GenBank/DDBJ databases">
        <authorList>
            <person name="Varghese N."/>
            <person name="Submissions S."/>
        </authorList>
    </citation>
    <scope>NUCLEOTIDE SEQUENCE [LARGE SCALE GENOMIC DNA]</scope>
    <source>
        <strain evidence="4 5">CGMCC 1.6497</strain>
    </source>
</reference>
<evidence type="ECO:0000256" key="2">
    <source>
        <dbReference type="SAM" id="MobiDB-lite"/>
    </source>
</evidence>
<dbReference type="NCBIfam" id="NF010247">
    <property type="entry name" value="PRK13694.1"/>
    <property type="match status" value="1"/>
</dbReference>
<evidence type="ECO:0000259" key="3">
    <source>
        <dbReference type="Pfam" id="PF10073"/>
    </source>
</evidence>
<feature type="domain" description="GapR-like DNA-binding" evidence="3">
    <location>
        <begin position="9"/>
        <end position="79"/>
    </location>
</feature>
<keyword evidence="1" id="KW-0175">Coiled coil</keyword>
<comment type="caution">
    <text evidence="4">The sequence shown here is derived from an EMBL/GenBank/DDBJ whole genome shotgun (WGS) entry which is preliminary data.</text>
</comment>
<gene>
    <name evidence="4" type="ORF">SAMN04488061_2850</name>
</gene>
<evidence type="ECO:0000256" key="1">
    <source>
        <dbReference type="SAM" id="Coils"/>
    </source>
</evidence>
<feature type="coiled-coil region" evidence="1">
    <location>
        <begin position="5"/>
        <end position="32"/>
    </location>
</feature>
<evidence type="ECO:0000313" key="4">
    <source>
        <dbReference type="EMBL" id="SDP39805.1"/>
    </source>
</evidence>
<evidence type="ECO:0000313" key="5">
    <source>
        <dbReference type="Proteomes" id="UP000198795"/>
    </source>
</evidence>
<feature type="region of interest" description="Disordered" evidence="2">
    <location>
        <begin position="85"/>
        <end position="109"/>
    </location>
</feature>
<sequence>MTALQASSQAQLRQFIEQIERLEEEKKAIAGDIKDKFMEAKAVGFDVKAMRKVIALRKKSKAERDEEDAIVTVYLHAMGMAGTPLDDWANEQETPAAADTESTISINGGPAVPMSVVKEALTVVKAEKRAKGRLRGQRVDLPEGAEG</sequence>
<protein>
    <submittedName>
        <fullName evidence="4">Uncharacterized conserved protein, UPF0335 family</fullName>
    </submittedName>
</protein>
<organism evidence="4 5">
    <name type="scientific">Filomicrobium insigne</name>
    <dbReference type="NCBI Taxonomy" id="418854"/>
    <lineage>
        <taxon>Bacteria</taxon>
        <taxon>Pseudomonadati</taxon>
        <taxon>Pseudomonadota</taxon>
        <taxon>Alphaproteobacteria</taxon>
        <taxon>Hyphomicrobiales</taxon>
        <taxon>Hyphomicrobiaceae</taxon>
        <taxon>Filomicrobium</taxon>
    </lineage>
</organism>
<keyword evidence="5" id="KW-1185">Reference proteome</keyword>